<sequence>MPLDLEVSPFHYSQVNRIIREHILKGEKEFILRGVNGHRYLFGGISAKISAQIYGTPGLDLGSFMRGPEIRVFGNVQDGAGNTMDEGKIIVHGMAGDVVGYAMRGGKIHIYGDVGYRVGIHMKAYMEKVPVIVIGGKAGDFLGEYMAGGIIILLGMHTIYPERPIAGLFLGTGMHGGAIYVRGKVKESQLGLGLKPYALEGDDEKLLENYLKEYCEDFGLQLSEVLKEDFIKITPYTHRPYGKLYAY</sequence>
<dbReference type="EMBL" id="AP014945">
    <property type="protein sequence ID" value="BAU22510.1"/>
    <property type="molecule type" value="Genomic_DNA"/>
</dbReference>
<reference evidence="3" key="2">
    <citation type="journal article" date="2016" name="Int. J. Syst. Evol. Microbiol.">
        <title>Caldimicrobium thiodismutans sp. nov., a sulfur-disproportionating bacterium isolated from a hot spring.</title>
        <authorList>
            <person name="Kojima H."/>
            <person name="Umezawa K."/>
            <person name="Fukui M."/>
        </authorList>
    </citation>
    <scope>NUCLEOTIDE SEQUENCE [LARGE SCALE GENOMIC DNA]</scope>
    <source>
        <strain evidence="3">TF1</strain>
    </source>
</reference>
<protein>
    <recommendedName>
        <fullName evidence="1">Glutamate synthase alpha subunit C-terminal domain-containing protein</fullName>
    </recommendedName>
</protein>
<dbReference type="PANTHER" id="PTHR39673:SF5">
    <property type="entry name" value="TUNGSTEN-CONTAINING FORMYLMETHANOFURAN DEHYDROGENASE 2 SUBUNIT C"/>
    <property type="match status" value="1"/>
</dbReference>
<dbReference type="PATRIC" id="fig|1653476.3.peg.111"/>
<dbReference type="AlphaFoldDB" id="A0A0U5AVF6"/>
<evidence type="ECO:0000313" key="3">
    <source>
        <dbReference type="Proteomes" id="UP000068196"/>
    </source>
</evidence>
<dbReference type="GO" id="GO:0016491">
    <property type="term" value="F:oxidoreductase activity"/>
    <property type="evidence" value="ECO:0007669"/>
    <property type="project" value="InterPro"/>
</dbReference>
<dbReference type="KEGG" id="cthi:THC_0104"/>
<dbReference type="SUPFAM" id="SSF69336">
    <property type="entry name" value="Alpha subunit of glutamate synthase, C-terminal domain"/>
    <property type="match status" value="1"/>
</dbReference>
<dbReference type="InterPro" id="IPR002489">
    <property type="entry name" value="Glu_synth_asu_C"/>
</dbReference>
<accession>A0A0U5AVF6</accession>
<dbReference type="RefSeq" id="WP_068511792.1">
    <property type="nucleotide sequence ID" value="NZ_AP014945.1"/>
</dbReference>
<reference evidence="2 3" key="1">
    <citation type="journal article" date="2016" name="Int. J. Syst. Evol. Microbiol.">
        <title>Caldimicrobium thiodismutans sp. nov., a sulfur-disproportionating bacterium isolated from a hot spring, and emended description of the genus Caldimicrobium.</title>
        <authorList>
            <person name="Kojima H."/>
            <person name="Umezawa K."/>
            <person name="Fukui M."/>
        </authorList>
    </citation>
    <scope>NUCLEOTIDE SEQUENCE [LARGE SCALE GENOMIC DNA]</scope>
    <source>
        <strain evidence="2 3">TF1</strain>
    </source>
</reference>
<dbReference type="Pfam" id="PF01493">
    <property type="entry name" value="GXGXG"/>
    <property type="match status" value="1"/>
</dbReference>
<dbReference type="PANTHER" id="PTHR39673">
    <property type="entry name" value="TUNGSTEN FORMYLMETHANOFURAN DEHYDROGENASE, SUBUNIT C (FWDC)"/>
    <property type="match status" value="1"/>
</dbReference>
<gene>
    <name evidence="2" type="ORF">THC_0104</name>
</gene>
<dbReference type="Proteomes" id="UP000068196">
    <property type="component" value="Chromosome"/>
</dbReference>
<name>A0A0U5AVF6_9BACT</name>
<evidence type="ECO:0000259" key="1">
    <source>
        <dbReference type="Pfam" id="PF01493"/>
    </source>
</evidence>
<dbReference type="PIRSF" id="PIRSF006519">
    <property type="entry name" value="GOGAT_dom3"/>
    <property type="match status" value="1"/>
</dbReference>
<dbReference type="STRING" id="1653476.THC_0104"/>
<evidence type="ECO:0000313" key="2">
    <source>
        <dbReference type="EMBL" id="BAU22510.1"/>
    </source>
</evidence>
<organism evidence="2 3">
    <name type="scientific">Caldimicrobium thiodismutans</name>
    <dbReference type="NCBI Taxonomy" id="1653476"/>
    <lineage>
        <taxon>Bacteria</taxon>
        <taxon>Pseudomonadati</taxon>
        <taxon>Thermodesulfobacteriota</taxon>
        <taxon>Thermodesulfobacteria</taxon>
        <taxon>Thermodesulfobacteriales</taxon>
        <taxon>Thermodesulfobacteriaceae</taxon>
        <taxon>Caldimicrobium</taxon>
    </lineage>
</organism>
<dbReference type="Gene3D" id="2.160.20.60">
    <property type="entry name" value="Glutamate synthase, alpha subunit, C-terminal domain"/>
    <property type="match status" value="1"/>
</dbReference>
<dbReference type="InterPro" id="IPR012061">
    <property type="entry name" value="Glu_synth_lsu_3"/>
</dbReference>
<dbReference type="OrthoDB" id="9803192at2"/>
<keyword evidence="3" id="KW-1185">Reference proteome</keyword>
<dbReference type="InterPro" id="IPR035710">
    <property type="entry name" value="Archaeal_gltB"/>
</dbReference>
<proteinExistence type="predicted"/>
<dbReference type="InterPro" id="IPR036485">
    <property type="entry name" value="Glu_synth_asu_C_sf"/>
</dbReference>
<feature type="domain" description="Glutamate synthase alpha subunit C-terminal" evidence="1">
    <location>
        <begin position="12"/>
        <end position="187"/>
    </location>
</feature>
<dbReference type="CDD" id="cd00981">
    <property type="entry name" value="arch_gltB"/>
    <property type="match status" value="1"/>
</dbReference>